<evidence type="ECO:0000256" key="5">
    <source>
        <dbReference type="ARBA" id="ARBA00023274"/>
    </source>
</evidence>
<dbReference type="Gene3D" id="3.90.930.12">
    <property type="entry name" value="Ribosomal protein L6, alpha-beta domain"/>
    <property type="match status" value="2"/>
</dbReference>
<feature type="domain" description="Large ribosomal subunit protein uL6 alpha-beta" evidence="9">
    <location>
        <begin position="93"/>
        <end position="166"/>
    </location>
</feature>
<dbReference type="AlphaFoldDB" id="A0A5C5YE99"/>
<proteinExistence type="inferred from homology"/>
<gene>
    <name evidence="6 10" type="primary">rplF</name>
    <name evidence="10" type="ORF">Pla123a_35630</name>
</gene>
<sequence length="180" mass="19919">MSRIGKKPVSIPDGVKVNLSGRELSVEGKLGKLTYEHRPEITVKVDDDAKEVVCSRDSEDRESRAFHGLTRALVQNMIEGVTNGYEKKLEIHGVGYLGAIDGDTLQLRVGFANEIHKKIPKELDVTCPDQTHIVVKGSDKQKVGQFAAEVRAVRKPEPYKGKGIRYEGEQVRRKAGKAAK</sequence>
<evidence type="ECO:0000256" key="1">
    <source>
        <dbReference type="ARBA" id="ARBA00009356"/>
    </source>
</evidence>
<dbReference type="PANTHER" id="PTHR11655">
    <property type="entry name" value="60S/50S RIBOSOMAL PROTEIN L6/L9"/>
    <property type="match status" value="1"/>
</dbReference>
<dbReference type="PRINTS" id="PR00059">
    <property type="entry name" value="RIBOSOMALL6"/>
</dbReference>
<dbReference type="PROSITE" id="PS00525">
    <property type="entry name" value="RIBOSOMAL_L6_1"/>
    <property type="match status" value="1"/>
</dbReference>
<dbReference type="SUPFAM" id="SSF56053">
    <property type="entry name" value="Ribosomal protein L6"/>
    <property type="match status" value="2"/>
</dbReference>
<dbReference type="NCBIfam" id="TIGR03654">
    <property type="entry name" value="L6_bact"/>
    <property type="match status" value="1"/>
</dbReference>
<keyword evidence="4 6" id="KW-0689">Ribosomal protein</keyword>
<comment type="caution">
    <text evidence="10">The sequence shown here is derived from an EMBL/GenBank/DDBJ whole genome shotgun (WGS) entry which is preliminary data.</text>
</comment>
<dbReference type="EMBL" id="SJPO01000009">
    <property type="protein sequence ID" value="TWT73670.1"/>
    <property type="molecule type" value="Genomic_DNA"/>
</dbReference>
<organism evidence="10 11">
    <name type="scientific">Posidoniimonas polymericola</name>
    <dbReference type="NCBI Taxonomy" id="2528002"/>
    <lineage>
        <taxon>Bacteria</taxon>
        <taxon>Pseudomonadati</taxon>
        <taxon>Planctomycetota</taxon>
        <taxon>Planctomycetia</taxon>
        <taxon>Pirellulales</taxon>
        <taxon>Lacipirellulaceae</taxon>
        <taxon>Posidoniimonas</taxon>
    </lineage>
</organism>
<dbReference type="PIRSF" id="PIRSF002162">
    <property type="entry name" value="Ribosomal_L6"/>
    <property type="match status" value="1"/>
</dbReference>
<dbReference type="HAMAP" id="MF_01365_B">
    <property type="entry name" value="Ribosomal_uL6_B"/>
    <property type="match status" value="1"/>
</dbReference>
<dbReference type="FunFam" id="3.90.930.12:FF:000001">
    <property type="entry name" value="50S ribosomal protein L6"/>
    <property type="match status" value="1"/>
</dbReference>
<evidence type="ECO:0000256" key="4">
    <source>
        <dbReference type="ARBA" id="ARBA00022980"/>
    </source>
</evidence>
<dbReference type="InterPro" id="IPR020040">
    <property type="entry name" value="Ribosomal_uL6_a/b-dom"/>
</dbReference>
<keyword evidence="2 6" id="KW-0699">rRNA-binding</keyword>
<comment type="similarity">
    <text evidence="1 6 7">Belongs to the universal ribosomal protein uL6 family.</text>
</comment>
<dbReference type="GO" id="GO:0019843">
    <property type="term" value="F:rRNA binding"/>
    <property type="evidence" value="ECO:0007669"/>
    <property type="project" value="UniProtKB-UniRule"/>
</dbReference>
<evidence type="ECO:0000256" key="6">
    <source>
        <dbReference type="HAMAP-Rule" id="MF_01365"/>
    </source>
</evidence>
<dbReference type="InterPro" id="IPR036789">
    <property type="entry name" value="Ribosomal_uL6-like_a/b-dom_sf"/>
</dbReference>
<dbReference type="GO" id="GO:0003735">
    <property type="term" value="F:structural constituent of ribosome"/>
    <property type="evidence" value="ECO:0007669"/>
    <property type="project" value="UniProtKB-UniRule"/>
</dbReference>
<dbReference type="InterPro" id="IPR019906">
    <property type="entry name" value="Ribosomal_uL6_bac-type"/>
</dbReference>
<dbReference type="InterPro" id="IPR002358">
    <property type="entry name" value="Ribosomal_uL6_CS"/>
</dbReference>
<comment type="subunit">
    <text evidence="6">Part of the 50S ribosomal subunit.</text>
</comment>
<feature type="domain" description="Large ribosomal subunit protein uL6 alpha-beta" evidence="9">
    <location>
        <begin position="11"/>
        <end position="84"/>
    </location>
</feature>
<evidence type="ECO:0000256" key="8">
    <source>
        <dbReference type="RuleBase" id="RU003870"/>
    </source>
</evidence>
<evidence type="ECO:0000256" key="7">
    <source>
        <dbReference type="RuleBase" id="RU003869"/>
    </source>
</evidence>
<dbReference type="Proteomes" id="UP000318478">
    <property type="component" value="Unassembled WGS sequence"/>
</dbReference>
<dbReference type="PANTHER" id="PTHR11655:SF14">
    <property type="entry name" value="LARGE RIBOSOMAL SUBUNIT PROTEIN UL6M"/>
    <property type="match status" value="1"/>
</dbReference>
<dbReference type="InterPro" id="IPR000702">
    <property type="entry name" value="Ribosomal_uL6-like"/>
</dbReference>
<accession>A0A5C5YE99</accession>
<dbReference type="OrthoDB" id="9805007at2"/>
<reference evidence="10 11" key="1">
    <citation type="submission" date="2019-02" db="EMBL/GenBank/DDBJ databases">
        <title>Deep-cultivation of Planctomycetes and their phenomic and genomic characterization uncovers novel biology.</title>
        <authorList>
            <person name="Wiegand S."/>
            <person name="Jogler M."/>
            <person name="Boedeker C."/>
            <person name="Pinto D."/>
            <person name="Vollmers J."/>
            <person name="Rivas-Marin E."/>
            <person name="Kohn T."/>
            <person name="Peeters S.H."/>
            <person name="Heuer A."/>
            <person name="Rast P."/>
            <person name="Oberbeckmann S."/>
            <person name="Bunk B."/>
            <person name="Jeske O."/>
            <person name="Meyerdierks A."/>
            <person name="Storesund J.E."/>
            <person name="Kallscheuer N."/>
            <person name="Luecker S."/>
            <person name="Lage O.M."/>
            <person name="Pohl T."/>
            <person name="Merkel B.J."/>
            <person name="Hornburger P."/>
            <person name="Mueller R.-W."/>
            <person name="Bruemmer F."/>
            <person name="Labrenz M."/>
            <person name="Spormann A.M."/>
            <person name="Op Den Camp H."/>
            <person name="Overmann J."/>
            <person name="Amann R."/>
            <person name="Jetten M.S.M."/>
            <person name="Mascher T."/>
            <person name="Medema M.H."/>
            <person name="Devos D.P."/>
            <person name="Kaster A.-K."/>
            <person name="Ovreas L."/>
            <person name="Rohde M."/>
            <person name="Galperin M.Y."/>
            <person name="Jogler C."/>
        </authorList>
    </citation>
    <scope>NUCLEOTIDE SEQUENCE [LARGE SCALE GENOMIC DNA]</scope>
    <source>
        <strain evidence="10 11">Pla123a</strain>
    </source>
</reference>
<protein>
    <recommendedName>
        <fullName evidence="6">Large ribosomal subunit protein uL6</fullName>
    </recommendedName>
</protein>
<evidence type="ECO:0000256" key="3">
    <source>
        <dbReference type="ARBA" id="ARBA00022884"/>
    </source>
</evidence>
<evidence type="ECO:0000313" key="10">
    <source>
        <dbReference type="EMBL" id="TWT73670.1"/>
    </source>
</evidence>
<name>A0A5C5YE99_9BACT</name>
<dbReference type="FunFam" id="3.90.930.12:FF:000002">
    <property type="entry name" value="50S ribosomal protein L6"/>
    <property type="match status" value="1"/>
</dbReference>
<keyword evidence="11" id="KW-1185">Reference proteome</keyword>
<comment type="function">
    <text evidence="6 8">This protein binds to the 23S rRNA, and is important in its secondary structure. It is located near the subunit interface in the base of the L7/L12 stalk, and near the tRNA binding site of the peptidyltransferase center.</text>
</comment>
<dbReference type="RefSeq" id="WP_146589376.1">
    <property type="nucleotide sequence ID" value="NZ_SJPO01000009.1"/>
</dbReference>
<keyword evidence="3 6" id="KW-0694">RNA-binding</keyword>
<evidence type="ECO:0000259" key="9">
    <source>
        <dbReference type="Pfam" id="PF00347"/>
    </source>
</evidence>
<dbReference type="GO" id="GO:0022625">
    <property type="term" value="C:cytosolic large ribosomal subunit"/>
    <property type="evidence" value="ECO:0007669"/>
    <property type="project" value="UniProtKB-UniRule"/>
</dbReference>
<dbReference type="GO" id="GO:0002181">
    <property type="term" value="P:cytoplasmic translation"/>
    <property type="evidence" value="ECO:0007669"/>
    <property type="project" value="TreeGrafter"/>
</dbReference>
<keyword evidence="5 6" id="KW-0687">Ribonucleoprotein</keyword>
<dbReference type="Pfam" id="PF00347">
    <property type="entry name" value="Ribosomal_L6"/>
    <property type="match status" value="2"/>
</dbReference>
<evidence type="ECO:0000313" key="11">
    <source>
        <dbReference type="Proteomes" id="UP000318478"/>
    </source>
</evidence>
<evidence type="ECO:0000256" key="2">
    <source>
        <dbReference type="ARBA" id="ARBA00022730"/>
    </source>
</evidence>